<comment type="caution">
    <text evidence="1">The sequence shown here is derived from an EMBL/GenBank/DDBJ whole genome shotgun (WGS) entry which is preliminary data.</text>
</comment>
<protein>
    <submittedName>
        <fullName evidence="1">Uncharacterized protein</fullName>
    </submittedName>
</protein>
<name>A0A4C1YM61_EUMVA</name>
<accession>A0A4C1YM61</accession>
<reference evidence="1 2" key="1">
    <citation type="journal article" date="2019" name="Commun. Biol.">
        <title>The bagworm genome reveals a unique fibroin gene that provides high tensile strength.</title>
        <authorList>
            <person name="Kono N."/>
            <person name="Nakamura H."/>
            <person name="Ohtoshi R."/>
            <person name="Tomita M."/>
            <person name="Numata K."/>
            <person name="Arakawa K."/>
        </authorList>
    </citation>
    <scope>NUCLEOTIDE SEQUENCE [LARGE SCALE GENOMIC DNA]</scope>
</reference>
<dbReference type="AlphaFoldDB" id="A0A4C1YM61"/>
<organism evidence="1 2">
    <name type="scientific">Eumeta variegata</name>
    <name type="common">Bagworm moth</name>
    <name type="synonym">Eumeta japonica</name>
    <dbReference type="NCBI Taxonomy" id="151549"/>
    <lineage>
        <taxon>Eukaryota</taxon>
        <taxon>Metazoa</taxon>
        <taxon>Ecdysozoa</taxon>
        <taxon>Arthropoda</taxon>
        <taxon>Hexapoda</taxon>
        <taxon>Insecta</taxon>
        <taxon>Pterygota</taxon>
        <taxon>Neoptera</taxon>
        <taxon>Endopterygota</taxon>
        <taxon>Lepidoptera</taxon>
        <taxon>Glossata</taxon>
        <taxon>Ditrysia</taxon>
        <taxon>Tineoidea</taxon>
        <taxon>Psychidae</taxon>
        <taxon>Oiketicinae</taxon>
        <taxon>Eumeta</taxon>
    </lineage>
</organism>
<sequence length="102" mass="11781">MNERKKFIFIETTLPTTNFPHSSDNSYRKSGGSLALVTNLHYPRALTRLRTWTAYNSGEARAARGTAEPIHQENVIESAKLIRSGDWKIRDSYLLLYKVEFY</sequence>
<keyword evidence="2" id="KW-1185">Reference proteome</keyword>
<proteinExistence type="predicted"/>
<dbReference type="Proteomes" id="UP000299102">
    <property type="component" value="Unassembled WGS sequence"/>
</dbReference>
<evidence type="ECO:0000313" key="1">
    <source>
        <dbReference type="EMBL" id="GBP76190.1"/>
    </source>
</evidence>
<evidence type="ECO:0000313" key="2">
    <source>
        <dbReference type="Proteomes" id="UP000299102"/>
    </source>
</evidence>
<gene>
    <name evidence="1" type="ORF">EVAR_54946_1</name>
</gene>
<dbReference type="EMBL" id="BGZK01001280">
    <property type="protein sequence ID" value="GBP76190.1"/>
    <property type="molecule type" value="Genomic_DNA"/>
</dbReference>